<name>A0A200PRM8_MACCD</name>
<organism evidence="1 2">
    <name type="scientific">Macleaya cordata</name>
    <name type="common">Five-seeded plume-poppy</name>
    <name type="synonym">Bocconia cordata</name>
    <dbReference type="NCBI Taxonomy" id="56857"/>
    <lineage>
        <taxon>Eukaryota</taxon>
        <taxon>Viridiplantae</taxon>
        <taxon>Streptophyta</taxon>
        <taxon>Embryophyta</taxon>
        <taxon>Tracheophyta</taxon>
        <taxon>Spermatophyta</taxon>
        <taxon>Magnoliopsida</taxon>
        <taxon>Ranunculales</taxon>
        <taxon>Papaveraceae</taxon>
        <taxon>Papaveroideae</taxon>
        <taxon>Macleaya</taxon>
    </lineage>
</organism>
<accession>A0A200PRM8</accession>
<dbReference type="EMBL" id="MVGT01004285">
    <property type="protein sequence ID" value="OVA00874.1"/>
    <property type="molecule type" value="Genomic_DNA"/>
</dbReference>
<gene>
    <name evidence="1" type="ORF">BVC80_9081g29</name>
</gene>
<comment type="caution">
    <text evidence="1">The sequence shown here is derived from an EMBL/GenBank/DDBJ whole genome shotgun (WGS) entry which is preliminary data.</text>
</comment>
<keyword evidence="2" id="KW-1185">Reference proteome</keyword>
<protein>
    <submittedName>
        <fullName evidence="1">Uncharacterized protein</fullName>
    </submittedName>
</protein>
<dbReference type="AlphaFoldDB" id="A0A200PRM8"/>
<dbReference type="InParanoid" id="A0A200PRM8"/>
<reference evidence="1 2" key="1">
    <citation type="journal article" date="2017" name="Mol. Plant">
        <title>The Genome of Medicinal Plant Macleaya cordata Provides New Insights into Benzylisoquinoline Alkaloids Metabolism.</title>
        <authorList>
            <person name="Liu X."/>
            <person name="Liu Y."/>
            <person name="Huang P."/>
            <person name="Ma Y."/>
            <person name="Qing Z."/>
            <person name="Tang Q."/>
            <person name="Cao H."/>
            <person name="Cheng P."/>
            <person name="Zheng Y."/>
            <person name="Yuan Z."/>
            <person name="Zhou Y."/>
            <person name="Liu J."/>
            <person name="Tang Z."/>
            <person name="Zhuo Y."/>
            <person name="Zhang Y."/>
            <person name="Yu L."/>
            <person name="Huang J."/>
            <person name="Yang P."/>
            <person name="Peng Q."/>
            <person name="Zhang J."/>
            <person name="Jiang W."/>
            <person name="Zhang Z."/>
            <person name="Lin K."/>
            <person name="Ro D.K."/>
            <person name="Chen X."/>
            <person name="Xiong X."/>
            <person name="Shang Y."/>
            <person name="Huang S."/>
            <person name="Zeng J."/>
        </authorList>
    </citation>
    <scope>NUCLEOTIDE SEQUENCE [LARGE SCALE GENOMIC DNA]</scope>
    <source>
        <strain evidence="2">cv. BLH2017</strain>
        <tissue evidence="1">Root</tissue>
    </source>
</reference>
<dbReference type="Proteomes" id="UP000195402">
    <property type="component" value="Unassembled WGS sequence"/>
</dbReference>
<dbReference type="OrthoDB" id="72851at2759"/>
<evidence type="ECO:0000313" key="1">
    <source>
        <dbReference type="EMBL" id="OVA00874.1"/>
    </source>
</evidence>
<proteinExistence type="predicted"/>
<evidence type="ECO:0000313" key="2">
    <source>
        <dbReference type="Proteomes" id="UP000195402"/>
    </source>
</evidence>
<dbReference type="STRING" id="56857.A0A200PRM8"/>
<sequence length="101" mass="11319">MKPTTGKSSNIFTAFLTELVVKLPENDLQHQPRGIIFEPTIITDINSSIAMVVRLYLLVYKLSIGAACGLSWSSDRIIIQDLDNSTNPTIKPEQKKNKKLF</sequence>